<dbReference type="FunFam" id="2.40.50.140:FF:000165">
    <property type="entry name" value="Chaperone CsaA"/>
    <property type="match status" value="1"/>
</dbReference>
<accession>A0A839ZWI5</accession>
<keyword evidence="1 3" id="KW-0820">tRNA-binding</keyword>
<dbReference type="CDD" id="cd02798">
    <property type="entry name" value="tRNA_bind_CsaA"/>
    <property type="match status" value="1"/>
</dbReference>
<dbReference type="AlphaFoldDB" id="A0A839ZWI5"/>
<dbReference type="Proteomes" id="UP000530564">
    <property type="component" value="Unassembled WGS sequence"/>
</dbReference>
<dbReference type="RefSeq" id="WP_183770467.1">
    <property type="nucleotide sequence ID" value="NZ_JACIDK010000001.1"/>
</dbReference>
<dbReference type="InterPro" id="IPR008231">
    <property type="entry name" value="CsaA"/>
</dbReference>
<evidence type="ECO:0000313" key="6">
    <source>
        <dbReference type="Proteomes" id="UP000530564"/>
    </source>
</evidence>
<dbReference type="InterPro" id="IPR002547">
    <property type="entry name" value="tRNA-bd_dom"/>
</dbReference>
<protein>
    <submittedName>
        <fullName evidence="5">tRNA-binding protein</fullName>
    </submittedName>
</protein>
<evidence type="ECO:0000256" key="2">
    <source>
        <dbReference type="ARBA" id="ARBA00022884"/>
    </source>
</evidence>
<dbReference type="PANTHER" id="PTHR11586:SF37">
    <property type="entry name" value="TRNA-BINDING DOMAIN-CONTAINING PROTEIN"/>
    <property type="match status" value="1"/>
</dbReference>
<proteinExistence type="predicted"/>
<sequence>MHKISTPDEPAAAQIVFDDFAKVDIRAGLIVSAEPFPEARKPAYRLAIDFGPAIGVKKSSAQITELYTLEELVGRSVMAVVNFPPRQIGPVRSEVLILGFPDEAGRIVLAAPAGTVPNGARLA</sequence>
<keyword evidence="6" id="KW-1185">Reference proteome</keyword>
<dbReference type="NCBIfam" id="NF007495">
    <property type="entry name" value="PRK10089.1-4"/>
    <property type="match status" value="1"/>
</dbReference>
<gene>
    <name evidence="5" type="ORF">GGQ61_001111</name>
</gene>
<keyword evidence="2 3" id="KW-0694">RNA-binding</keyword>
<dbReference type="NCBIfam" id="NF007494">
    <property type="entry name" value="PRK10089.1-3"/>
    <property type="match status" value="1"/>
</dbReference>
<dbReference type="InterPro" id="IPR051270">
    <property type="entry name" value="Tyrosine-tRNA_ligase_regulator"/>
</dbReference>
<dbReference type="SUPFAM" id="SSF50249">
    <property type="entry name" value="Nucleic acid-binding proteins"/>
    <property type="match status" value="1"/>
</dbReference>
<dbReference type="Pfam" id="PF01588">
    <property type="entry name" value="tRNA_bind"/>
    <property type="match status" value="1"/>
</dbReference>
<reference evidence="5 6" key="1">
    <citation type="submission" date="2020-08" db="EMBL/GenBank/DDBJ databases">
        <title>Genomic Encyclopedia of Type Strains, Phase IV (KMG-IV): sequencing the most valuable type-strain genomes for metagenomic binning, comparative biology and taxonomic classification.</title>
        <authorList>
            <person name="Goeker M."/>
        </authorList>
    </citation>
    <scope>NUCLEOTIDE SEQUENCE [LARGE SCALE GENOMIC DNA]</scope>
    <source>
        <strain evidence="5 6">DSM 21793</strain>
    </source>
</reference>
<dbReference type="GO" id="GO:0000049">
    <property type="term" value="F:tRNA binding"/>
    <property type="evidence" value="ECO:0007669"/>
    <property type="project" value="UniProtKB-UniRule"/>
</dbReference>
<evidence type="ECO:0000256" key="1">
    <source>
        <dbReference type="ARBA" id="ARBA00022555"/>
    </source>
</evidence>
<dbReference type="PROSITE" id="PS50886">
    <property type="entry name" value="TRBD"/>
    <property type="match status" value="1"/>
</dbReference>
<dbReference type="Gene3D" id="2.40.50.140">
    <property type="entry name" value="Nucleic acid-binding proteins"/>
    <property type="match status" value="1"/>
</dbReference>
<dbReference type="EMBL" id="JACIDK010000001">
    <property type="protein sequence ID" value="MBB3890414.1"/>
    <property type="molecule type" value="Genomic_DNA"/>
</dbReference>
<dbReference type="NCBIfam" id="TIGR02222">
    <property type="entry name" value="chap_CsaA"/>
    <property type="match status" value="1"/>
</dbReference>
<evidence type="ECO:0000313" key="5">
    <source>
        <dbReference type="EMBL" id="MBB3890414.1"/>
    </source>
</evidence>
<evidence type="ECO:0000256" key="3">
    <source>
        <dbReference type="PROSITE-ProRule" id="PRU00209"/>
    </source>
</evidence>
<comment type="caution">
    <text evidence="5">The sequence shown here is derived from an EMBL/GenBank/DDBJ whole genome shotgun (WGS) entry which is preliminary data.</text>
</comment>
<dbReference type="PANTHER" id="PTHR11586">
    <property type="entry name" value="TRNA-AMINOACYLATION COFACTOR ARC1 FAMILY MEMBER"/>
    <property type="match status" value="1"/>
</dbReference>
<name>A0A839ZWI5_9CAUL</name>
<dbReference type="InterPro" id="IPR012340">
    <property type="entry name" value="NA-bd_OB-fold"/>
</dbReference>
<organism evidence="5 6">
    <name type="scientific">Phenylobacterium haematophilum</name>
    <dbReference type="NCBI Taxonomy" id="98513"/>
    <lineage>
        <taxon>Bacteria</taxon>
        <taxon>Pseudomonadati</taxon>
        <taxon>Pseudomonadota</taxon>
        <taxon>Alphaproteobacteria</taxon>
        <taxon>Caulobacterales</taxon>
        <taxon>Caulobacteraceae</taxon>
        <taxon>Phenylobacterium</taxon>
    </lineage>
</organism>
<evidence type="ECO:0000259" key="4">
    <source>
        <dbReference type="PROSITE" id="PS50886"/>
    </source>
</evidence>
<feature type="domain" description="TRNA-binding" evidence="4">
    <location>
        <begin position="19"/>
        <end position="123"/>
    </location>
</feature>